<organism evidence="2 3">
    <name type="scientific">Venenivibrio stagnispumantis</name>
    <dbReference type="NCBI Taxonomy" id="407998"/>
    <lineage>
        <taxon>Bacteria</taxon>
        <taxon>Pseudomonadati</taxon>
        <taxon>Aquificota</taxon>
        <taxon>Aquificia</taxon>
        <taxon>Aquificales</taxon>
        <taxon>Hydrogenothermaceae</taxon>
        <taxon>Venenivibrio</taxon>
    </lineage>
</organism>
<comment type="caution">
    <text evidence="2">The sequence shown here is derived from an EMBL/GenBank/DDBJ whole genome shotgun (WGS) entry which is preliminary data.</text>
</comment>
<dbReference type="Pfam" id="PF01883">
    <property type="entry name" value="FeS_assembly_P"/>
    <property type="match status" value="1"/>
</dbReference>
<reference evidence="2" key="1">
    <citation type="submission" date="2017-05" db="EMBL/GenBank/DDBJ databases">
        <authorList>
            <person name="Varghese N."/>
            <person name="Submissions S."/>
        </authorList>
    </citation>
    <scope>NUCLEOTIDE SEQUENCE</scope>
    <source>
        <strain evidence="2">DSM 18763</strain>
    </source>
</reference>
<evidence type="ECO:0000313" key="3">
    <source>
        <dbReference type="Proteomes" id="UP001157947"/>
    </source>
</evidence>
<dbReference type="Gene3D" id="3.30.300.130">
    <property type="entry name" value="Fe-S cluster assembly (FSCA)"/>
    <property type="match status" value="1"/>
</dbReference>
<dbReference type="InterPro" id="IPR052339">
    <property type="entry name" value="Fe-S_Maturation_MIP18"/>
</dbReference>
<dbReference type="InterPro" id="IPR034904">
    <property type="entry name" value="FSCA_dom_sf"/>
</dbReference>
<dbReference type="InterPro" id="IPR002744">
    <property type="entry name" value="MIP18-like"/>
</dbReference>
<proteinExistence type="predicted"/>
<evidence type="ECO:0000259" key="1">
    <source>
        <dbReference type="Pfam" id="PF01883"/>
    </source>
</evidence>
<protein>
    <submittedName>
        <fullName evidence="2">Metal-sulfur cluster biosynthetic enzyme</fullName>
    </submittedName>
</protein>
<dbReference type="SUPFAM" id="SSF117916">
    <property type="entry name" value="Fe-S cluster assembly (FSCA) domain-like"/>
    <property type="match status" value="1"/>
</dbReference>
<name>A0AA45WL91_9AQUI</name>
<dbReference type="Proteomes" id="UP001157947">
    <property type="component" value="Unassembled WGS sequence"/>
</dbReference>
<keyword evidence="3" id="KW-1185">Reference proteome</keyword>
<feature type="domain" description="MIP18 family-like" evidence="1">
    <location>
        <begin position="5"/>
        <end position="66"/>
    </location>
</feature>
<accession>A0AA45WL91</accession>
<dbReference type="PANTHER" id="PTHR42831:SF1">
    <property type="entry name" value="FE-S PROTEIN MATURATION AUXILIARY FACTOR YITW"/>
    <property type="match status" value="1"/>
</dbReference>
<evidence type="ECO:0000313" key="2">
    <source>
        <dbReference type="EMBL" id="SMP10039.1"/>
    </source>
</evidence>
<dbReference type="PANTHER" id="PTHR42831">
    <property type="entry name" value="FE-S PROTEIN MATURATION AUXILIARY FACTOR YITW"/>
    <property type="match status" value="1"/>
</dbReference>
<sequence length="102" mass="11939">MTEFDIIEALKEVYDPEIPLDLVNLGLIKNVKIENNKIFIIMTLTTPNCPLENFILKSVKDKLKSKFKEKEIYITFDFTIPWNSSFISEEGKEKLKQLGWKV</sequence>
<gene>
    <name evidence="2" type="ORF">SAMN06264868_10762</name>
</gene>
<dbReference type="AlphaFoldDB" id="A0AA45WL91"/>
<dbReference type="RefSeq" id="WP_265134857.1">
    <property type="nucleotide sequence ID" value="NZ_FXTX01000007.1"/>
</dbReference>
<dbReference type="EMBL" id="FXTX01000007">
    <property type="protein sequence ID" value="SMP10039.1"/>
    <property type="molecule type" value="Genomic_DNA"/>
</dbReference>